<reference evidence="4 5" key="1">
    <citation type="submission" date="2015-06" db="EMBL/GenBank/DDBJ databases">
        <title>More than comparative genomics: Whole genome sequencing reveals elusive C. pecorum plasmid and re-evaluates genetic differences and phylogenetic relationships between C. pecorum from pig, cattle, sheep and koala hosts.</title>
        <authorList>
            <person name="Jelocnik M."/>
            <person name="Bachmann N.L."/>
            <person name="Kaltenboeck B."/>
            <person name="Waugh C."/>
            <person name="Woolford L."/>
            <person name="Speight N."/>
            <person name="Gillett A."/>
            <person name="Higgins D."/>
            <person name="Flanagan C."/>
            <person name="Myers G."/>
            <person name="Timms P."/>
            <person name="Polkinghorne A."/>
        </authorList>
    </citation>
    <scope>NUCLEOTIDE SEQUENCE [LARGE SCALE GENOMIC DNA]</scope>
    <source>
        <strain evidence="4 5">L1</strain>
    </source>
</reference>
<dbReference type="Proteomes" id="UP000054301">
    <property type="component" value="Unassembled WGS sequence"/>
</dbReference>
<dbReference type="RefSeq" id="WP_021756917.1">
    <property type="nucleotide sequence ID" value="NZ_LFRH01000001.1"/>
</dbReference>
<dbReference type="InterPro" id="IPR032779">
    <property type="entry name" value="FliG_M"/>
</dbReference>
<name>A0AA40U616_9CHLA</name>
<evidence type="ECO:0000313" key="5">
    <source>
        <dbReference type="Proteomes" id="UP000054301"/>
    </source>
</evidence>
<dbReference type="Pfam" id="PF01514">
    <property type="entry name" value="YscJ_FliF"/>
    <property type="match status" value="1"/>
</dbReference>
<dbReference type="AlphaFoldDB" id="A0AA40U616"/>
<accession>A0AA40U616</accession>
<feature type="domain" description="Flagellar motor switch protein FliG middle" evidence="3">
    <location>
        <begin position="293"/>
        <end position="335"/>
    </location>
</feature>
<evidence type="ECO:0000313" key="4">
    <source>
        <dbReference type="EMBL" id="KTF28965.1"/>
    </source>
</evidence>
<proteinExistence type="predicted"/>
<protein>
    <submittedName>
        <fullName evidence="4">Secretory of YscJ/FliF family protein</fullName>
    </submittedName>
</protein>
<organism evidence="4 5">
    <name type="scientific">Chlamydia pecorum</name>
    <dbReference type="NCBI Taxonomy" id="85991"/>
    <lineage>
        <taxon>Bacteria</taxon>
        <taxon>Pseudomonadati</taxon>
        <taxon>Chlamydiota</taxon>
        <taxon>Chlamydiia</taxon>
        <taxon>Chlamydiales</taxon>
        <taxon>Chlamydiaceae</taxon>
        <taxon>Chlamydia/Chlamydophila group</taxon>
        <taxon>Chlamydia</taxon>
    </lineage>
</organism>
<dbReference type="InterPro" id="IPR011002">
    <property type="entry name" value="FliG_a-hlx"/>
</dbReference>
<dbReference type="Gene3D" id="3.30.300.30">
    <property type="match status" value="1"/>
</dbReference>
<sequence length="338" mass="38101">MFPQILRKKISALGISPLGMCLLAGALICLWGFGKTSSSPEAPTPKLEKSGAWLKISQAGNLKLCETLAKKEQLEKDLTIFHPIASAKVALALPSDSEVSHPLKLSVILTLHKDQYLTPMLLFSIADYLCSSFPGLRHEDITLSDNDGNFYTPELIDTNFLLLFSLEKYLSKIFPKEHFSLSCLPKKEKPTLQLTVNKTFLEKLSKEHATKLWNHATQYLYQNYGTSHTILTEQLPFTGKLRDRRDISRYVITGLILLSSLSIVALASLYLAWQAYDRMDEPQKIKRGINIAKLVEIVQKEPPQKIALILSFLDPGKADELLNKLPIEIQHQVLKYKL</sequence>
<dbReference type="InterPro" id="IPR006182">
    <property type="entry name" value="FliF_N_dom"/>
</dbReference>
<feature type="transmembrane region" description="Helical" evidence="1">
    <location>
        <begin position="250"/>
        <end position="273"/>
    </location>
</feature>
<dbReference type="SUPFAM" id="SSF48029">
    <property type="entry name" value="FliG"/>
    <property type="match status" value="1"/>
</dbReference>
<keyword evidence="1" id="KW-0472">Membrane</keyword>
<dbReference type="Gene3D" id="1.10.220.30">
    <property type="match status" value="1"/>
</dbReference>
<dbReference type="EMBL" id="LFRH01000001">
    <property type="protein sequence ID" value="KTF28965.1"/>
    <property type="molecule type" value="Genomic_DNA"/>
</dbReference>
<dbReference type="NCBIfam" id="NF004606">
    <property type="entry name" value="PRK05934.1"/>
    <property type="match status" value="1"/>
</dbReference>
<evidence type="ECO:0000259" key="3">
    <source>
        <dbReference type="Pfam" id="PF14841"/>
    </source>
</evidence>
<keyword evidence="1" id="KW-1133">Transmembrane helix</keyword>
<dbReference type="InterPro" id="IPR045851">
    <property type="entry name" value="AMP-bd_C_sf"/>
</dbReference>
<keyword evidence="1" id="KW-0812">Transmembrane</keyword>
<dbReference type="Pfam" id="PF14841">
    <property type="entry name" value="FliG_M"/>
    <property type="match status" value="1"/>
</dbReference>
<evidence type="ECO:0000259" key="2">
    <source>
        <dbReference type="Pfam" id="PF01514"/>
    </source>
</evidence>
<gene>
    <name evidence="4" type="ORF">cpL1_0176</name>
</gene>
<evidence type="ECO:0000256" key="1">
    <source>
        <dbReference type="SAM" id="Phobius"/>
    </source>
</evidence>
<feature type="domain" description="Flagellar M-ring N-terminal" evidence="2">
    <location>
        <begin position="68"/>
        <end position="151"/>
    </location>
</feature>
<comment type="caution">
    <text evidence="4">The sequence shown here is derived from an EMBL/GenBank/DDBJ whole genome shotgun (WGS) entry which is preliminary data.</text>
</comment>
<feature type="transmembrane region" description="Helical" evidence="1">
    <location>
        <begin position="12"/>
        <end position="33"/>
    </location>
</feature>